<evidence type="ECO:0000256" key="5">
    <source>
        <dbReference type="ARBA" id="ARBA00023157"/>
    </source>
</evidence>
<dbReference type="InterPro" id="IPR003154">
    <property type="entry name" value="S1/P1nuclease"/>
</dbReference>
<gene>
    <name evidence="8" type="ORF">A8975_1920</name>
</gene>
<dbReference type="Proteomes" id="UP000294930">
    <property type="component" value="Unassembled WGS sequence"/>
</dbReference>
<dbReference type="PANTHER" id="PTHR33146">
    <property type="entry name" value="ENDONUCLEASE 4"/>
    <property type="match status" value="1"/>
</dbReference>
<evidence type="ECO:0000313" key="9">
    <source>
        <dbReference type="Proteomes" id="UP000294930"/>
    </source>
</evidence>
<dbReference type="EMBL" id="SOQZ01000004">
    <property type="protein sequence ID" value="TDY11283.1"/>
    <property type="molecule type" value="Genomic_DNA"/>
</dbReference>
<keyword evidence="4" id="KW-0378">Hydrolase</keyword>
<proteinExistence type="predicted"/>
<comment type="caution">
    <text evidence="8">The sequence shown here is derived from an EMBL/GenBank/DDBJ whole genome shotgun (WGS) entry which is preliminary data.</text>
</comment>
<reference evidence="8 9" key="1">
    <citation type="submission" date="2019-03" db="EMBL/GenBank/DDBJ databases">
        <title>Genomic Encyclopedia of Type Strains, Phase III (KMG-III): the genomes of soil and plant-associated and newly described type strains.</title>
        <authorList>
            <person name="Whitman W."/>
        </authorList>
    </citation>
    <scope>NUCLEOTIDE SEQUENCE [LARGE SCALE GENOMIC DNA]</scope>
    <source>
        <strain evidence="8 9">CGMCC 1.10957</strain>
    </source>
</reference>
<sequence length="259" mass="29585">MKPKHLLLLSLCLVLLVPTNANVKWGKTGHRTVGAIADNYLTARSKRMIKKLLNHESLAFVSTYPDEIKADDRFSQFYTWHYINMPLDADYDASKQHPDGDLVSGIAHCKAVLQNPDATHEDKAFYLRMLVHLIGDLHQPMHIGLAEDRGGNDFKLQWFYKDTNLHSVWDSKMIDDYGMSYTELAANADYLTKAEVKAIQQGTVIDWVNETHILTREVYANVEQGENLRHKYSYAYLHVARTQLQKAGIRLAEVLNSVL</sequence>
<dbReference type="PANTHER" id="PTHR33146:SF26">
    <property type="entry name" value="ENDONUCLEASE 4"/>
    <property type="match status" value="1"/>
</dbReference>
<dbReference type="RefSeq" id="WP_134200074.1">
    <property type="nucleotide sequence ID" value="NZ_SOQZ01000004.1"/>
</dbReference>
<evidence type="ECO:0000313" key="8">
    <source>
        <dbReference type="EMBL" id="TDY11283.1"/>
    </source>
</evidence>
<keyword evidence="6" id="KW-0325">Glycoprotein</keyword>
<keyword evidence="5" id="KW-1015">Disulfide bond</keyword>
<evidence type="ECO:0000256" key="7">
    <source>
        <dbReference type="SAM" id="SignalP"/>
    </source>
</evidence>
<evidence type="ECO:0000256" key="1">
    <source>
        <dbReference type="ARBA" id="ARBA00022722"/>
    </source>
</evidence>
<name>A0ABY2G3B2_9FLAO</name>
<dbReference type="InterPro" id="IPR008947">
    <property type="entry name" value="PLipase_C/P1_nuclease_dom_sf"/>
</dbReference>
<feature type="chain" id="PRO_5047075189" evidence="7">
    <location>
        <begin position="24"/>
        <end position="259"/>
    </location>
</feature>
<dbReference type="CDD" id="cd11010">
    <property type="entry name" value="S1-P1_nuclease"/>
    <property type="match status" value="1"/>
</dbReference>
<protein>
    <submittedName>
        <fullName evidence="8">S1/P1 nuclease</fullName>
    </submittedName>
</protein>
<dbReference type="Pfam" id="PF02265">
    <property type="entry name" value="S1-P1_nuclease"/>
    <property type="match status" value="1"/>
</dbReference>
<keyword evidence="2" id="KW-0479">Metal-binding</keyword>
<evidence type="ECO:0000256" key="6">
    <source>
        <dbReference type="ARBA" id="ARBA00023180"/>
    </source>
</evidence>
<keyword evidence="7" id="KW-0732">Signal</keyword>
<keyword evidence="9" id="KW-1185">Reference proteome</keyword>
<dbReference type="Gene3D" id="1.10.575.10">
    <property type="entry name" value="P1 Nuclease"/>
    <property type="match status" value="1"/>
</dbReference>
<keyword evidence="1" id="KW-0540">Nuclease</keyword>
<organism evidence="8 9">
    <name type="scientific">Meridianimaribacter flavus</name>
    <dbReference type="NCBI Taxonomy" id="571115"/>
    <lineage>
        <taxon>Bacteria</taxon>
        <taxon>Pseudomonadati</taxon>
        <taxon>Bacteroidota</taxon>
        <taxon>Flavobacteriia</taxon>
        <taxon>Flavobacteriales</taxon>
        <taxon>Flavobacteriaceae</taxon>
        <taxon>Meridianimaribacter</taxon>
    </lineage>
</organism>
<evidence type="ECO:0000256" key="2">
    <source>
        <dbReference type="ARBA" id="ARBA00022723"/>
    </source>
</evidence>
<accession>A0ABY2G3B2</accession>
<feature type="signal peptide" evidence="7">
    <location>
        <begin position="1"/>
        <end position="23"/>
    </location>
</feature>
<evidence type="ECO:0000256" key="4">
    <source>
        <dbReference type="ARBA" id="ARBA00022801"/>
    </source>
</evidence>
<dbReference type="SUPFAM" id="SSF48537">
    <property type="entry name" value="Phospholipase C/P1 nuclease"/>
    <property type="match status" value="1"/>
</dbReference>
<keyword evidence="3" id="KW-0255">Endonuclease</keyword>
<evidence type="ECO:0000256" key="3">
    <source>
        <dbReference type="ARBA" id="ARBA00022759"/>
    </source>
</evidence>